<evidence type="ECO:0000313" key="3">
    <source>
        <dbReference type="EMBL" id="OEV02520.1"/>
    </source>
</evidence>
<dbReference type="RefSeq" id="WP_069990383.1">
    <property type="nucleotide sequence ID" value="NZ_LJGV01000018.1"/>
</dbReference>
<reference evidence="3 4" key="1">
    <citation type="journal article" date="2016" name="Front. Microbiol.">
        <title>Comparative Genomics Analysis of Streptomyces Species Reveals Their Adaptation to the Marine Environment and Their Diversity at the Genomic Level.</title>
        <authorList>
            <person name="Tian X."/>
            <person name="Zhang Z."/>
            <person name="Yang T."/>
            <person name="Chen M."/>
            <person name="Li J."/>
            <person name="Chen F."/>
            <person name="Yang J."/>
            <person name="Li W."/>
            <person name="Zhang B."/>
            <person name="Zhang Z."/>
            <person name="Wu J."/>
            <person name="Zhang C."/>
            <person name="Long L."/>
            <person name="Xiao J."/>
        </authorList>
    </citation>
    <scope>NUCLEOTIDE SEQUENCE [LARGE SCALE GENOMIC DNA]</scope>
    <source>
        <strain evidence="3 4">SCSIO M10379</strain>
    </source>
</reference>
<feature type="transmembrane region" description="Helical" evidence="1">
    <location>
        <begin position="110"/>
        <end position="131"/>
    </location>
</feature>
<dbReference type="PATRIC" id="fig|943816.4.peg.14"/>
<dbReference type="InterPro" id="IPR016566">
    <property type="entry name" value="UCP010219"/>
</dbReference>
<feature type="transmembrane region" description="Helical" evidence="1">
    <location>
        <begin position="158"/>
        <end position="176"/>
    </location>
</feature>
<feature type="transmembrane region" description="Helical" evidence="1">
    <location>
        <begin position="35"/>
        <end position="53"/>
    </location>
</feature>
<evidence type="ECO:0000256" key="1">
    <source>
        <dbReference type="SAM" id="Phobius"/>
    </source>
</evidence>
<dbReference type="Pfam" id="PF11361">
    <property type="entry name" value="DUF3159"/>
    <property type="match status" value="1"/>
</dbReference>
<dbReference type="PIRSF" id="PIRSF010219">
    <property type="entry name" value="UCP010219"/>
    <property type="match status" value="1"/>
</dbReference>
<dbReference type="AlphaFoldDB" id="A0A1E7KF21"/>
<organism evidence="3 4">
    <name type="scientific">Streptomyces qinglanensis</name>
    <dbReference type="NCBI Taxonomy" id="943816"/>
    <lineage>
        <taxon>Bacteria</taxon>
        <taxon>Bacillati</taxon>
        <taxon>Actinomycetota</taxon>
        <taxon>Actinomycetes</taxon>
        <taxon>Kitasatosporales</taxon>
        <taxon>Streptomycetaceae</taxon>
        <taxon>Streptomyces</taxon>
    </lineage>
</organism>
<dbReference type="EMBL" id="LJGV01000022">
    <property type="protein sequence ID" value="OEU99816.1"/>
    <property type="molecule type" value="Genomic_DNA"/>
</dbReference>
<feature type="transmembrane region" description="Helical" evidence="1">
    <location>
        <begin position="87"/>
        <end position="104"/>
    </location>
</feature>
<accession>A0A1E7KF21</accession>
<evidence type="ECO:0000313" key="4">
    <source>
        <dbReference type="Proteomes" id="UP000175829"/>
    </source>
</evidence>
<evidence type="ECO:0008006" key="5">
    <source>
        <dbReference type="Google" id="ProtNLM"/>
    </source>
</evidence>
<dbReference type="Proteomes" id="UP000175829">
    <property type="component" value="Unassembled WGS sequence"/>
</dbReference>
<name>A0A1E7KF21_9ACTN</name>
<keyword evidence="1" id="KW-0812">Transmembrane</keyword>
<feature type="transmembrane region" description="Helical" evidence="1">
    <location>
        <begin position="196"/>
        <end position="213"/>
    </location>
</feature>
<keyword evidence="1" id="KW-0472">Membrane</keyword>
<comment type="caution">
    <text evidence="3">The sequence shown here is derived from an EMBL/GenBank/DDBJ whole genome shotgun (WGS) entry which is preliminary data.</text>
</comment>
<dbReference type="EMBL" id="LJGV01000018">
    <property type="protein sequence ID" value="OEV02520.1"/>
    <property type="molecule type" value="Genomic_DNA"/>
</dbReference>
<feature type="transmembrane region" description="Helical" evidence="1">
    <location>
        <begin position="59"/>
        <end position="75"/>
    </location>
</feature>
<proteinExistence type="predicted"/>
<gene>
    <name evidence="3" type="ORF">AN217_00095</name>
    <name evidence="2" type="ORF">AN217_20645</name>
</gene>
<evidence type="ECO:0000313" key="2">
    <source>
        <dbReference type="EMBL" id="OEU99816.1"/>
    </source>
</evidence>
<protein>
    <recommendedName>
        <fullName evidence="5">DUF3159 domain-containing protein</fullName>
    </recommendedName>
</protein>
<keyword evidence="1" id="KW-1133">Transmembrane helix</keyword>
<sequence>MITVHTAITEESATDMQAKPATGHRQKKSALEQAGGVKGMVYSALPALTFVVANSARGLKFAIIASVALALALTVERLVRKEPLAPAFGGLFGVAIAAGIAWWTGSARDYFVIGIWASLAGAIVFIASVLVRRPLAGLIWNSATGKGDAWRADKYSRLYYDIATLVLAAIFAARFAVQQYLYQADEVGSLGVAKILMGYPLLAVGLLVVAWAVRASNKRLKAIGLLPAERG</sequence>